<gene>
    <name evidence="2" type="ORF">AAF712_000205</name>
</gene>
<feature type="region of interest" description="Disordered" evidence="1">
    <location>
        <begin position="120"/>
        <end position="241"/>
    </location>
</feature>
<evidence type="ECO:0000256" key="1">
    <source>
        <dbReference type="SAM" id="MobiDB-lite"/>
    </source>
</evidence>
<accession>A0ABR3AGF5</accession>
<keyword evidence="3" id="KW-1185">Reference proteome</keyword>
<feature type="compositionally biased region" description="Basic and acidic residues" evidence="1">
    <location>
        <begin position="393"/>
        <end position="408"/>
    </location>
</feature>
<evidence type="ECO:0000313" key="2">
    <source>
        <dbReference type="EMBL" id="KAL0072442.1"/>
    </source>
</evidence>
<comment type="caution">
    <text evidence="2">The sequence shown here is derived from an EMBL/GenBank/DDBJ whole genome shotgun (WGS) entry which is preliminary data.</text>
</comment>
<feature type="region of interest" description="Disordered" evidence="1">
    <location>
        <begin position="376"/>
        <end position="426"/>
    </location>
</feature>
<feature type="compositionally biased region" description="Low complexity" evidence="1">
    <location>
        <begin position="164"/>
        <end position="188"/>
    </location>
</feature>
<dbReference type="Proteomes" id="UP001437256">
    <property type="component" value="Unassembled WGS sequence"/>
</dbReference>
<feature type="compositionally biased region" description="Low complexity" evidence="1">
    <location>
        <begin position="211"/>
        <end position="230"/>
    </location>
</feature>
<proteinExistence type="predicted"/>
<feature type="compositionally biased region" description="Polar residues" evidence="1">
    <location>
        <begin position="133"/>
        <end position="157"/>
    </location>
</feature>
<feature type="compositionally biased region" description="Polar residues" evidence="1">
    <location>
        <begin position="62"/>
        <end position="81"/>
    </location>
</feature>
<dbReference type="EMBL" id="JBBXMP010000001">
    <property type="protein sequence ID" value="KAL0072442.1"/>
    <property type="molecule type" value="Genomic_DNA"/>
</dbReference>
<organism evidence="2 3">
    <name type="scientific">Marasmius tenuissimus</name>
    <dbReference type="NCBI Taxonomy" id="585030"/>
    <lineage>
        <taxon>Eukaryota</taxon>
        <taxon>Fungi</taxon>
        <taxon>Dikarya</taxon>
        <taxon>Basidiomycota</taxon>
        <taxon>Agaricomycotina</taxon>
        <taxon>Agaricomycetes</taxon>
        <taxon>Agaricomycetidae</taxon>
        <taxon>Agaricales</taxon>
        <taxon>Marasmiineae</taxon>
        <taxon>Marasmiaceae</taxon>
        <taxon>Marasmius</taxon>
    </lineage>
</organism>
<reference evidence="2 3" key="1">
    <citation type="submission" date="2024-05" db="EMBL/GenBank/DDBJ databases">
        <title>A draft genome resource for the thread blight pathogen Marasmius tenuissimus strain MS-2.</title>
        <authorList>
            <person name="Yulfo-Soto G.E."/>
            <person name="Baruah I.K."/>
            <person name="Amoako-Attah I."/>
            <person name="Bukari Y."/>
            <person name="Meinhardt L.W."/>
            <person name="Bailey B.A."/>
            <person name="Cohen S.P."/>
        </authorList>
    </citation>
    <scope>NUCLEOTIDE SEQUENCE [LARGE SCALE GENOMIC DNA]</scope>
    <source>
        <strain evidence="2 3">MS-2</strain>
    </source>
</reference>
<evidence type="ECO:0000313" key="3">
    <source>
        <dbReference type="Proteomes" id="UP001437256"/>
    </source>
</evidence>
<feature type="region of interest" description="Disordered" evidence="1">
    <location>
        <begin position="41"/>
        <end position="81"/>
    </location>
</feature>
<sequence length="426" mass="46265">MKLIQLAVTTCNALLKRRNPFVGRSKSKIIRLSRPWKTKTWTPVQPCQDPWPAPLPIPTPNSLPDRNPSHNNTNSLGPSPNSLTFASNAAFSSVAAPAPASASSRPESRCSPIARLMSPFNQPQERQGGGRSPFTSIPLGQSQSHSDTQTRSRTPASESDPKSKTTPTKKSAGSSKKPKAKSAATPKKTSSKKVGFKPPKLVRTASKVKLPRSSKSTSSSLPPRSESQSKQPVSESISTCAKLDPDDYPDIKYWYEHRFHNARRDAQAKSTDFLEHKNGECFTFQERVQVYAEASAYWESIAAEVGGEDGDGVDLVPCFRDASAKMMEEFVGRLEGAFPVLAMCEAGWKSKRVWIHQLKQWRQNVKAKRKKAIADGVAVGGGEGQGDETNGLGDEKKGQDDDGNGEKEGDGDDVVCIGNKKSVVGD</sequence>
<feature type="compositionally biased region" description="Pro residues" evidence="1">
    <location>
        <begin position="49"/>
        <end position="61"/>
    </location>
</feature>
<protein>
    <submittedName>
        <fullName evidence="2">Uncharacterized protein</fullName>
    </submittedName>
</protein>
<name>A0ABR3AGF5_9AGAR</name>